<dbReference type="Proteomes" id="UP001055072">
    <property type="component" value="Unassembled WGS sequence"/>
</dbReference>
<accession>A0ACB8UDA9</accession>
<keyword evidence="2" id="KW-1185">Reference proteome</keyword>
<gene>
    <name evidence="1" type="ORF">BDY19DRAFT_928836</name>
</gene>
<comment type="caution">
    <text evidence="1">The sequence shown here is derived from an EMBL/GenBank/DDBJ whole genome shotgun (WGS) entry which is preliminary data.</text>
</comment>
<organism evidence="1 2">
    <name type="scientific">Irpex rosettiformis</name>
    <dbReference type="NCBI Taxonomy" id="378272"/>
    <lineage>
        <taxon>Eukaryota</taxon>
        <taxon>Fungi</taxon>
        <taxon>Dikarya</taxon>
        <taxon>Basidiomycota</taxon>
        <taxon>Agaricomycotina</taxon>
        <taxon>Agaricomycetes</taxon>
        <taxon>Polyporales</taxon>
        <taxon>Irpicaceae</taxon>
        <taxon>Irpex</taxon>
    </lineage>
</organism>
<reference evidence="1" key="1">
    <citation type="journal article" date="2021" name="Environ. Microbiol.">
        <title>Gene family expansions and transcriptome signatures uncover fungal adaptations to wood decay.</title>
        <authorList>
            <person name="Hage H."/>
            <person name="Miyauchi S."/>
            <person name="Viragh M."/>
            <person name="Drula E."/>
            <person name="Min B."/>
            <person name="Chaduli D."/>
            <person name="Navarro D."/>
            <person name="Favel A."/>
            <person name="Norest M."/>
            <person name="Lesage-Meessen L."/>
            <person name="Balint B."/>
            <person name="Merenyi Z."/>
            <person name="de Eugenio L."/>
            <person name="Morin E."/>
            <person name="Martinez A.T."/>
            <person name="Baldrian P."/>
            <person name="Stursova M."/>
            <person name="Martinez M.J."/>
            <person name="Novotny C."/>
            <person name="Magnuson J.K."/>
            <person name="Spatafora J.W."/>
            <person name="Maurice S."/>
            <person name="Pangilinan J."/>
            <person name="Andreopoulos W."/>
            <person name="LaButti K."/>
            <person name="Hundley H."/>
            <person name="Na H."/>
            <person name="Kuo A."/>
            <person name="Barry K."/>
            <person name="Lipzen A."/>
            <person name="Henrissat B."/>
            <person name="Riley R."/>
            <person name="Ahrendt S."/>
            <person name="Nagy L.G."/>
            <person name="Grigoriev I.V."/>
            <person name="Martin F."/>
            <person name="Rosso M.N."/>
        </authorList>
    </citation>
    <scope>NUCLEOTIDE SEQUENCE</scope>
    <source>
        <strain evidence="1">CBS 384.51</strain>
    </source>
</reference>
<sequence>MKLNPRIKNPAQRASISIARSVGKGPYFARQLRHLRLYVYRFGTLPPNRSGKHHAHPSLLDNEHISIAVRRYLTILADGEITPLKLMKQVNDVIIPNLGLSLGGSTICEDTARRWLRKLGYERRLVTKSAYVDGHERPDVVEYRKKFLKEIQYLETYRTQYEGENLDPISPILYGPGEKRHIAVFQDESIFHVGDLTKRVWVRNGRMPLRKKGQGRAIHVSDFIVEDTGRLCLSPEQIHEQDTLPSEQRLPCYDAREIIYPGKNYDGYWTSEKLLHQLEHVVKIFDYMFPGCTGDFYFDHSTGHEAYAPDALNAREMNVKPGGNQRRMHATTIPMDNPHPELRGQRQEMVFPTNLPADHKYYKFRGEPKGMQVVLEERGLYEHIREMNGRKPVGICENCKMSQKTRDKKAREEAAAKIGTDEDDGQWEDDDGAEDCDVDPVSTSTHCCMTRVLSLQANFRSEKPMIQLFLEAAGHSCYFIPKFHCEFNPIEMYWGWVKRRFRCLADGTFKTGKELLPTLLDSCETRIIRAFFRKSWRYMDAYSKGLNVKQVEFAVKKYTSHRRIPRSIMMNVGILENPN</sequence>
<evidence type="ECO:0000313" key="1">
    <source>
        <dbReference type="EMBL" id="KAI0092204.1"/>
    </source>
</evidence>
<evidence type="ECO:0000313" key="2">
    <source>
        <dbReference type="Proteomes" id="UP001055072"/>
    </source>
</evidence>
<dbReference type="EMBL" id="MU274904">
    <property type="protein sequence ID" value="KAI0092204.1"/>
    <property type="molecule type" value="Genomic_DNA"/>
</dbReference>
<proteinExistence type="predicted"/>
<name>A0ACB8UDA9_9APHY</name>
<protein>
    <submittedName>
        <fullName evidence="1">Uncharacterized protein</fullName>
    </submittedName>
</protein>